<feature type="compositionally biased region" description="Basic and acidic residues" evidence="1">
    <location>
        <begin position="317"/>
        <end position="328"/>
    </location>
</feature>
<protein>
    <submittedName>
        <fullName evidence="3">Uncharacterized protein</fullName>
    </submittedName>
</protein>
<proteinExistence type="predicted"/>
<accession>A0A5C3KVY2</accession>
<evidence type="ECO:0000256" key="2">
    <source>
        <dbReference type="SAM" id="Phobius"/>
    </source>
</evidence>
<organism evidence="3 4">
    <name type="scientific">Coprinopsis marcescibilis</name>
    <name type="common">Agaric fungus</name>
    <name type="synonym">Psathyrella marcescibilis</name>
    <dbReference type="NCBI Taxonomy" id="230819"/>
    <lineage>
        <taxon>Eukaryota</taxon>
        <taxon>Fungi</taxon>
        <taxon>Dikarya</taxon>
        <taxon>Basidiomycota</taxon>
        <taxon>Agaricomycotina</taxon>
        <taxon>Agaricomycetes</taxon>
        <taxon>Agaricomycetidae</taxon>
        <taxon>Agaricales</taxon>
        <taxon>Agaricineae</taxon>
        <taxon>Psathyrellaceae</taxon>
        <taxon>Coprinopsis</taxon>
    </lineage>
</organism>
<feature type="transmembrane region" description="Helical" evidence="2">
    <location>
        <begin position="135"/>
        <end position="155"/>
    </location>
</feature>
<keyword evidence="2" id="KW-1133">Transmembrane helix</keyword>
<dbReference type="AlphaFoldDB" id="A0A5C3KVY2"/>
<feature type="transmembrane region" description="Helical" evidence="2">
    <location>
        <begin position="105"/>
        <end position="123"/>
    </location>
</feature>
<dbReference type="STRING" id="230819.A0A5C3KVY2"/>
<feature type="transmembrane region" description="Helical" evidence="2">
    <location>
        <begin position="54"/>
        <end position="72"/>
    </location>
</feature>
<feature type="transmembrane region" description="Helical" evidence="2">
    <location>
        <begin position="167"/>
        <end position="191"/>
    </location>
</feature>
<evidence type="ECO:0000313" key="3">
    <source>
        <dbReference type="EMBL" id="TFK20088.1"/>
    </source>
</evidence>
<evidence type="ECO:0000256" key="1">
    <source>
        <dbReference type="SAM" id="MobiDB-lite"/>
    </source>
</evidence>
<dbReference type="Proteomes" id="UP000307440">
    <property type="component" value="Unassembled WGS sequence"/>
</dbReference>
<feature type="region of interest" description="Disordered" evidence="1">
    <location>
        <begin position="309"/>
        <end position="328"/>
    </location>
</feature>
<feature type="transmembrane region" description="Helical" evidence="2">
    <location>
        <begin position="12"/>
        <end position="42"/>
    </location>
</feature>
<keyword evidence="2" id="KW-0472">Membrane</keyword>
<feature type="transmembrane region" description="Helical" evidence="2">
    <location>
        <begin position="212"/>
        <end position="231"/>
    </location>
</feature>
<keyword evidence="4" id="KW-1185">Reference proteome</keyword>
<keyword evidence="2" id="KW-0812">Transmembrane</keyword>
<dbReference type="EMBL" id="ML210312">
    <property type="protein sequence ID" value="TFK20088.1"/>
    <property type="molecule type" value="Genomic_DNA"/>
</dbReference>
<feature type="transmembrane region" description="Helical" evidence="2">
    <location>
        <begin position="243"/>
        <end position="262"/>
    </location>
</feature>
<evidence type="ECO:0000313" key="4">
    <source>
        <dbReference type="Proteomes" id="UP000307440"/>
    </source>
</evidence>
<gene>
    <name evidence="3" type="ORF">FA15DRAFT_647503</name>
</gene>
<reference evidence="3 4" key="1">
    <citation type="journal article" date="2019" name="Nat. Ecol. Evol.">
        <title>Megaphylogeny resolves global patterns of mushroom evolution.</title>
        <authorList>
            <person name="Varga T."/>
            <person name="Krizsan K."/>
            <person name="Foldi C."/>
            <person name="Dima B."/>
            <person name="Sanchez-Garcia M."/>
            <person name="Sanchez-Ramirez S."/>
            <person name="Szollosi G.J."/>
            <person name="Szarkandi J.G."/>
            <person name="Papp V."/>
            <person name="Albert L."/>
            <person name="Andreopoulos W."/>
            <person name="Angelini C."/>
            <person name="Antonin V."/>
            <person name="Barry K.W."/>
            <person name="Bougher N.L."/>
            <person name="Buchanan P."/>
            <person name="Buyck B."/>
            <person name="Bense V."/>
            <person name="Catcheside P."/>
            <person name="Chovatia M."/>
            <person name="Cooper J."/>
            <person name="Damon W."/>
            <person name="Desjardin D."/>
            <person name="Finy P."/>
            <person name="Geml J."/>
            <person name="Haridas S."/>
            <person name="Hughes K."/>
            <person name="Justo A."/>
            <person name="Karasinski D."/>
            <person name="Kautmanova I."/>
            <person name="Kiss B."/>
            <person name="Kocsube S."/>
            <person name="Kotiranta H."/>
            <person name="LaButti K.M."/>
            <person name="Lechner B.E."/>
            <person name="Liimatainen K."/>
            <person name="Lipzen A."/>
            <person name="Lukacs Z."/>
            <person name="Mihaltcheva S."/>
            <person name="Morgado L.N."/>
            <person name="Niskanen T."/>
            <person name="Noordeloos M.E."/>
            <person name="Ohm R.A."/>
            <person name="Ortiz-Santana B."/>
            <person name="Ovrebo C."/>
            <person name="Racz N."/>
            <person name="Riley R."/>
            <person name="Savchenko A."/>
            <person name="Shiryaev A."/>
            <person name="Soop K."/>
            <person name="Spirin V."/>
            <person name="Szebenyi C."/>
            <person name="Tomsovsky M."/>
            <person name="Tulloss R.E."/>
            <person name="Uehling J."/>
            <person name="Grigoriev I.V."/>
            <person name="Vagvolgyi C."/>
            <person name="Papp T."/>
            <person name="Martin F.M."/>
            <person name="Miettinen O."/>
            <person name="Hibbett D.S."/>
            <person name="Nagy L.G."/>
        </authorList>
    </citation>
    <scope>NUCLEOTIDE SEQUENCE [LARGE SCALE GENOMIC DNA]</scope>
    <source>
        <strain evidence="3 4">CBS 121175</strain>
    </source>
</reference>
<dbReference type="OrthoDB" id="3351617at2759"/>
<sequence length="328" mass="36168">MASPWDPVGDVVAIAYFLFTIIGVTFVAMQIFIVLYGLSIFLETPKEHRKGRTAYIAVSFIILVLSALAAALDAYHCFRRLYGTGTGVEFLTKFAQRINPWETHLSGFATVAYMAIGDLLLLYRAYVIWSDHRWLCIPLSGILLTSIVFGILTYIPIEVELPTTRAAVCWAAVSVSFNVATTVLIAFRLILSNNRFNAALPSRKSNVLSNTVIVLVEAALPVTVFGLFYVAVTAPPPATTPVAFRPFLGLIFSSLYFSFMALSPQLIIFRVTTGRSWANAPGKNPNIENTTVPYFSRPLQFQVHQTEQLTGASTHASSDRALDETEKV</sequence>
<name>A0A5C3KVY2_COPMA</name>